<dbReference type="Proteomes" id="UP001162164">
    <property type="component" value="Unassembled WGS sequence"/>
</dbReference>
<evidence type="ECO:0000313" key="2">
    <source>
        <dbReference type="EMBL" id="KAJ8985915.1"/>
    </source>
</evidence>
<gene>
    <name evidence="2" type="ORF">NQ317_010672</name>
</gene>
<proteinExistence type="predicted"/>
<protein>
    <submittedName>
        <fullName evidence="2">Uncharacterized protein</fullName>
    </submittedName>
</protein>
<sequence length="338" mass="38705">MGEKVDIAQIKKVLQDANLYEPNMPDETMISYYEAVNNSKNTAFEENDTRLNESQEKLLEIFEGKDDNRPVENKKIVFTPKTWVSTKITESNITEPNNHENMEDTSLEKSLDTPRDATQYAFGFNEMAKDSEQKIIHKLKYVPIQVTSNFLNAEITQKAKILYSYHTKANKIRTELARKSFYPAPLPKATSIIETFPNFSDDNFQETYISRSGRQTKRKVYNYDDEDSLDGVNHKKTKNSDEHEWLSKTTSNKTSARSKKNESNQSFSKSISPEMDADVSSTTSSATTTATPSTSTENSKLHTKTETKPTLKKLNNEEIMKRSRLFSDSPKKKMRTPI</sequence>
<feature type="region of interest" description="Disordered" evidence="1">
    <location>
        <begin position="225"/>
        <end position="338"/>
    </location>
</feature>
<feature type="compositionally biased region" description="Basic and acidic residues" evidence="1">
    <location>
        <begin position="299"/>
        <end position="321"/>
    </location>
</feature>
<dbReference type="EMBL" id="JAPWTJ010000005">
    <property type="protein sequence ID" value="KAJ8985915.1"/>
    <property type="molecule type" value="Genomic_DNA"/>
</dbReference>
<accession>A0ABQ9K5P4</accession>
<reference evidence="2" key="1">
    <citation type="journal article" date="2023" name="Insect Mol. Biol.">
        <title>Genome sequencing provides insights into the evolution of gene families encoding plant cell wall-degrading enzymes in longhorned beetles.</title>
        <authorList>
            <person name="Shin N.R."/>
            <person name="Okamura Y."/>
            <person name="Kirsch R."/>
            <person name="Pauchet Y."/>
        </authorList>
    </citation>
    <scope>NUCLEOTIDE SEQUENCE</scope>
    <source>
        <strain evidence="2">MMC_N1</strain>
    </source>
</reference>
<keyword evidence="3" id="KW-1185">Reference proteome</keyword>
<name>A0ABQ9K5P4_9CUCU</name>
<evidence type="ECO:0000256" key="1">
    <source>
        <dbReference type="SAM" id="MobiDB-lite"/>
    </source>
</evidence>
<evidence type="ECO:0000313" key="3">
    <source>
        <dbReference type="Proteomes" id="UP001162164"/>
    </source>
</evidence>
<comment type="caution">
    <text evidence="2">The sequence shown here is derived from an EMBL/GenBank/DDBJ whole genome shotgun (WGS) entry which is preliminary data.</text>
</comment>
<feature type="compositionally biased region" description="Low complexity" evidence="1">
    <location>
        <begin position="280"/>
        <end position="296"/>
    </location>
</feature>
<organism evidence="2 3">
    <name type="scientific">Molorchus minor</name>
    <dbReference type="NCBI Taxonomy" id="1323400"/>
    <lineage>
        <taxon>Eukaryota</taxon>
        <taxon>Metazoa</taxon>
        <taxon>Ecdysozoa</taxon>
        <taxon>Arthropoda</taxon>
        <taxon>Hexapoda</taxon>
        <taxon>Insecta</taxon>
        <taxon>Pterygota</taxon>
        <taxon>Neoptera</taxon>
        <taxon>Endopterygota</taxon>
        <taxon>Coleoptera</taxon>
        <taxon>Polyphaga</taxon>
        <taxon>Cucujiformia</taxon>
        <taxon>Chrysomeloidea</taxon>
        <taxon>Cerambycidae</taxon>
        <taxon>Lamiinae</taxon>
        <taxon>Monochamini</taxon>
        <taxon>Molorchus</taxon>
    </lineage>
</organism>